<evidence type="ECO:0000313" key="2">
    <source>
        <dbReference type="WBParaSite" id="RSKR_0001061100.1"/>
    </source>
</evidence>
<proteinExistence type="predicted"/>
<reference evidence="2" key="1">
    <citation type="submission" date="2016-11" db="UniProtKB">
        <authorList>
            <consortium name="WormBaseParasite"/>
        </authorList>
    </citation>
    <scope>IDENTIFICATION</scope>
    <source>
        <strain evidence="2">KR3021</strain>
    </source>
</reference>
<evidence type="ECO:0000313" key="1">
    <source>
        <dbReference type="Proteomes" id="UP000095286"/>
    </source>
</evidence>
<organism evidence="1 2">
    <name type="scientific">Rhabditophanes sp. KR3021</name>
    <dbReference type="NCBI Taxonomy" id="114890"/>
    <lineage>
        <taxon>Eukaryota</taxon>
        <taxon>Metazoa</taxon>
        <taxon>Ecdysozoa</taxon>
        <taxon>Nematoda</taxon>
        <taxon>Chromadorea</taxon>
        <taxon>Rhabditida</taxon>
        <taxon>Tylenchina</taxon>
        <taxon>Panagrolaimomorpha</taxon>
        <taxon>Strongyloidoidea</taxon>
        <taxon>Alloionematidae</taxon>
        <taxon>Rhabditophanes</taxon>
    </lineage>
</organism>
<dbReference type="WBParaSite" id="RSKR_0001061100.1">
    <property type="protein sequence ID" value="RSKR_0001061100.1"/>
    <property type="gene ID" value="RSKR_0001061100"/>
</dbReference>
<protein>
    <submittedName>
        <fullName evidence="2">Phage protein</fullName>
    </submittedName>
</protein>
<name>A0AC35UE97_9BILA</name>
<accession>A0AC35UE97</accession>
<sequence length="164" mass="18824">MNEFDLNKVDTKTTTAMVQALTDRAIGDLEMKQTAIDRFYSDMEAMEDELHYLQDEINKTGKQNASLAEILDETKLKSPEKEEIESLIKEIKKHPNMTELKRQVLKQAELEDEEKYVTSTATRLLTINGEMDKVIAQMDEIAKSVNPYNVFVPFEAFKSVDDNV</sequence>
<dbReference type="Proteomes" id="UP000095286">
    <property type="component" value="Unplaced"/>
</dbReference>